<evidence type="ECO:0000313" key="4">
    <source>
        <dbReference type="EMBL" id="SIR53512.1"/>
    </source>
</evidence>
<dbReference type="InterPro" id="IPR016181">
    <property type="entry name" value="Acyl_CoA_acyltransferase"/>
</dbReference>
<dbReference type="STRING" id="1017273.SAMN05443094_11025"/>
<dbReference type="EMBL" id="MWSK01000010">
    <property type="protein sequence ID" value="OXS74509.1"/>
    <property type="molecule type" value="Genomic_DNA"/>
</dbReference>
<keyword evidence="1" id="KW-0046">Antibiotic resistance</keyword>
<dbReference type="PANTHER" id="PTHR31438:SF1">
    <property type="entry name" value="LYSINE N-ACYLTRANSFERASE C17G9.06C-RELATED"/>
    <property type="match status" value="1"/>
</dbReference>
<gene>
    <name evidence="3" type="ORF">B1B05_16590</name>
    <name evidence="4" type="ORF">SAMN05443094_11025</name>
</gene>
<accession>A0A1N7BQE3</accession>
<feature type="domain" description="N-acetyltransferase" evidence="2">
    <location>
        <begin position="8"/>
        <end position="173"/>
    </location>
</feature>
<dbReference type="Proteomes" id="UP000215545">
    <property type="component" value="Unassembled WGS sequence"/>
</dbReference>
<proteinExistence type="predicted"/>
<reference evidence="6" key="2">
    <citation type="submission" date="2017-03" db="EMBL/GenBank/DDBJ databases">
        <title>Bacillus sp. V-88(T) DSM27956, whole genome shotgun sequencing project.</title>
        <authorList>
            <person name="Dastager S.G."/>
            <person name="Neurgaonkar P.S."/>
            <person name="Dharne M.S."/>
        </authorList>
    </citation>
    <scope>NUCLEOTIDE SEQUENCE [LARGE SCALE GENOMIC DNA]</scope>
    <source>
        <strain evidence="6">DSM 25145</strain>
    </source>
</reference>
<dbReference type="RefSeq" id="WP_045849411.1">
    <property type="nucleotide sequence ID" value="NZ_FTLX01000010.1"/>
</dbReference>
<evidence type="ECO:0000256" key="1">
    <source>
        <dbReference type="ARBA" id="ARBA00023251"/>
    </source>
</evidence>
<dbReference type="SUPFAM" id="SSF55729">
    <property type="entry name" value="Acyl-CoA N-acyltransferases (Nat)"/>
    <property type="match status" value="1"/>
</dbReference>
<evidence type="ECO:0000313" key="6">
    <source>
        <dbReference type="Proteomes" id="UP000215545"/>
    </source>
</evidence>
<dbReference type="Gene3D" id="3.40.630.30">
    <property type="match status" value="1"/>
</dbReference>
<name>A0A1N7BQE3_9BACI</name>
<organism evidence="4 5">
    <name type="scientific">Domibacillus enclensis</name>
    <dbReference type="NCBI Taxonomy" id="1017273"/>
    <lineage>
        <taxon>Bacteria</taxon>
        <taxon>Bacillati</taxon>
        <taxon>Bacillota</taxon>
        <taxon>Bacilli</taxon>
        <taxon>Bacillales</taxon>
        <taxon>Bacillaceae</taxon>
        <taxon>Domibacillus</taxon>
    </lineage>
</organism>
<protein>
    <submittedName>
        <fullName evidence="4">Aminoglycoside 6'-N-acetyltransferase</fullName>
    </submittedName>
    <submittedName>
        <fullName evidence="3">GNAT family N-acetyltransferase</fullName>
    </submittedName>
</protein>
<evidence type="ECO:0000313" key="3">
    <source>
        <dbReference type="EMBL" id="OXS74509.1"/>
    </source>
</evidence>
<dbReference type="GO" id="GO:0046677">
    <property type="term" value="P:response to antibiotic"/>
    <property type="evidence" value="ECO:0007669"/>
    <property type="project" value="UniProtKB-KW"/>
</dbReference>
<reference evidence="4 5" key="1">
    <citation type="submission" date="2017-01" db="EMBL/GenBank/DDBJ databases">
        <authorList>
            <person name="Mah S.A."/>
            <person name="Swanson W.J."/>
            <person name="Moy G.W."/>
            <person name="Vacquier V.D."/>
        </authorList>
    </citation>
    <scope>NUCLEOTIDE SEQUENCE [LARGE SCALE GENOMIC DNA]</scope>
    <source>
        <strain evidence="4 5">NIO-1016</strain>
    </source>
</reference>
<dbReference type="Pfam" id="PF13523">
    <property type="entry name" value="Acetyltransf_8"/>
    <property type="match status" value="1"/>
</dbReference>
<dbReference type="EMBL" id="FTLX01000010">
    <property type="protein sequence ID" value="SIR53512.1"/>
    <property type="molecule type" value="Genomic_DNA"/>
</dbReference>
<dbReference type="InterPro" id="IPR000182">
    <property type="entry name" value="GNAT_dom"/>
</dbReference>
<evidence type="ECO:0000313" key="5">
    <source>
        <dbReference type="Proteomes" id="UP000186385"/>
    </source>
</evidence>
<keyword evidence="6" id="KW-1185">Reference proteome</keyword>
<dbReference type="PANTHER" id="PTHR31438">
    <property type="entry name" value="LYSINE N-ACYLTRANSFERASE C17G9.06C-RELATED"/>
    <property type="match status" value="1"/>
</dbReference>
<keyword evidence="4" id="KW-0808">Transferase</keyword>
<dbReference type="Proteomes" id="UP000186385">
    <property type="component" value="Unassembled WGS sequence"/>
</dbReference>
<sequence>MLFQKGKLKVRPLEEKDQALLVKWLSDPVVLEFYEGRDNAFDLDKVKKEFYEDGSDVERGIIEFEGNEIGYIQYYLLGEKERDTYGYGADDVIYGTDQLIGEVDYWNKGIGKVLVKAVVEHLVKTKQAQKVVMDPQEWNVRAIRCYEKCGFEKVKLLPEHEWHEGKYHNCWLVEYKP</sequence>
<dbReference type="PROSITE" id="PS51186">
    <property type="entry name" value="GNAT"/>
    <property type="match status" value="1"/>
</dbReference>
<dbReference type="GO" id="GO:0016410">
    <property type="term" value="F:N-acyltransferase activity"/>
    <property type="evidence" value="ECO:0007669"/>
    <property type="project" value="TreeGrafter"/>
</dbReference>
<evidence type="ECO:0000259" key="2">
    <source>
        <dbReference type="PROSITE" id="PS51186"/>
    </source>
</evidence>
<dbReference type="OrthoDB" id="9795206at2"/>
<dbReference type="AlphaFoldDB" id="A0A1N7BQE3"/>
<reference evidence="3" key="3">
    <citation type="submission" date="2017-03" db="EMBL/GenBank/DDBJ databases">
        <authorList>
            <person name="Dastager S.G."/>
            <person name="Neurgaonkar P.S."/>
            <person name="Dharne M.S."/>
        </authorList>
    </citation>
    <scope>NUCLEOTIDE SEQUENCE</scope>
    <source>
        <strain evidence="3">DSM 25145</strain>
    </source>
</reference>